<dbReference type="Proteomes" id="UP000093053">
    <property type="component" value="Chromosome"/>
</dbReference>
<name>A0A1B2HGY0_9PSEU</name>
<proteinExistence type="predicted"/>
<evidence type="ECO:0000313" key="2">
    <source>
        <dbReference type="Proteomes" id="UP000093053"/>
    </source>
</evidence>
<reference evidence="1 2" key="1">
    <citation type="submission" date="2016-07" db="EMBL/GenBank/DDBJ databases">
        <title>Complete genome sequence of the Lentzea guizhouensis DHS C013.</title>
        <authorList>
            <person name="Cao C."/>
        </authorList>
    </citation>
    <scope>NUCLEOTIDE SEQUENCE [LARGE SCALE GENOMIC DNA]</scope>
    <source>
        <strain evidence="1 2">DHS C013</strain>
    </source>
</reference>
<organism evidence="1 2">
    <name type="scientific">Lentzea guizhouensis</name>
    <dbReference type="NCBI Taxonomy" id="1586287"/>
    <lineage>
        <taxon>Bacteria</taxon>
        <taxon>Bacillati</taxon>
        <taxon>Actinomycetota</taxon>
        <taxon>Actinomycetes</taxon>
        <taxon>Pseudonocardiales</taxon>
        <taxon>Pseudonocardiaceae</taxon>
        <taxon>Lentzea</taxon>
    </lineage>
</organism>
<dbReference type="EMBL" id="CP016793">
    <property type="protein sequence ID" value="ANZ36953.1"/>
    <property type="molecule type" value="Genomic_DNA"/>
</dbReference>
<protein>
    <submittedName>
        <fullName evidence="1">Uncharacterized protein</fullName>
    </submittedName>
</protein>
<accession>A0A1B2HGY0</accession>
<dbReference type="AlphaFoldDB" id="A0A1B2HGY0"/>
<keyword evidence="2" id="KW-1185">Reference proteome</keyword>
<sequence>MRLQQLRALVVGVGYALGCLSDGQVGVVALCLQFEVDSLADGVNVVCVDLEYSAIVLDSSFNR</sequence>
<dbReference type="KEGG" id="led:BBK82_13600"/>
<evidence type="ECO:0000313" key="1">
    <source>
        <dbReference type="EMBL" id="ANZ36953.1"/>
    </source>
</evidence>
<gene>
    <name evidence="1" type="ORF">BBK82_13600</name>
</gene>